<proteinExistence type="predicted"/>
<sequence length="90" mass="10333">MPETDTDIEAAFLADPFADHGPELQRLLFALRDQPAAGKLVLIEVEPGRKWQLARLGGRGQPVERLDHYFDDLRAAERHVFRLRLDERQA</sequence>
<evidence type="ECO:0000313" key="2">
    <source>
        <dbReference type="EMBL" id="MBW3096642.1"/>
    </source>
</evidence>
<dbReference type="Pfam" id="PF26354">
    <property type="entry name" value="DMF_alpha"/>
    <property type="match status" value="1"/>
</dbReference>
<accession>A0ABS6WMK2</accession>
<reference evidence="2" key="1">
    <citation type="submission" date="2021-07" db="EMBL/GenBank/DDBJ databases">
        <title>Pseudohoeflea marina sp. nov. a polyhydroxyalcanoate-producing bacterium.</title>
        <authorList>
            <person name="Zheng W."/>
            <person name="Yu S."/>
            <person name="Huang Y."/>
        </authorList>
    </citation>
    <scope>NUCLEOTIDE SEQUENCE</scope>
    <source>
        <strain evidence="2">DP4N28-3</strain>
    </source>
</reference>
<evidence type="ECO:0000259" key="1">
    <source>
        <dbReference type="Pfam" id="PF26354"/>
    </source>
</evidence>
<gene>
    <name evidence="2" type="ORF">KY465_05060</name>
</gene>
<comment type="caution">
    <text evidence="2">The sequence shown here is derived from an EMBL/GenBank/DDBJ whole genome shotgun (WGS) entry which is preliminary data.</text>
</comment>
<organism evidence="2 3">
    <name type="scientific">Pseudohoeflea coraliihabitans</name>
    <dbReference type="NCBI Taxonomy" id="2860393"/>
    <lineage>
        <taxon>Bacteria</taxon>
        <taxon>Pseudomonadati</taxon>
        <taxon>Pseudomonadota</taxon>
        <taxon>Alphaproteobacteria</taxon>
        <taxon>Hyphomicrobiales</taxon>
        <taxon>Rhizobiaceae</taxon>
        <taxon>Pseudohoeflea</taxon>
    </lineage>
</organism>
<keyword evidence="3" id="KW-1185">Reference proteome</keyword>
<evidence type="ECO:0000313" key="3">
    <source>
        <dbReference type="Proteomes" id="UP001430804"/>
    </source>
</evidence>
<dbReference type="InterPro" id="IPR058713">
    <property type="entry name" value="DMF_alpha_dom"/>
</dbReference>
<name>A0ABS6WMK2_9HYPH</name>
<feature type="domain" description="N,N-dimethylformamidase alpha subunit" evidence="1">
    <location>
        <begin position="8"/>
        <end position="87"/>
    </location>
</feature>
<protein>
    <recommendedName>
        <fullName evidence="1">N,N-dimethylformamidase alpha subunit domain-containing protein</fullName>
    </recommendedName>
</protein>
<dbReference type="Proteomes" id="UP001430804">
    <property type="component" value="Unassembled WGS sequence"/>
</dbReference>
<dbReference type="RefSeq" id="WP_219200409.1">
    <property type="nucleotide sequence ID" value="NZ_JAHWQX010000001.1"/>
</dbReference>
<dbReference type="EMBL" id="JAHWQX010000001">
    <property type="protein sequence ID" value="MBW3096642.1"/>
    <property type="molecule type" value="Genomic_DNA"/>
</dbReference>